<dbReference type="InterPro" id="IPR001647">
    <property type="entry name" value="HTH_TetR"/>
</dbReference>
<comment type="caution">
    <text evidence="5">The sequence shown here is derived from an EMBL/GenBank/DDBJ whole genome shotgun (WGS) entry which is preliminary data.</text>
</comment>
<name>A0ABP9NI01_9PSEU</name>
<dbReference type="InterPro" id="IPR009057">
    <property type="entry name" value="Homeodomain-like_sf"/>
</dbReference>
<dbReference type="InterPro" id="IPR050109">
    <property type="entry name" value="HTH-type_TetR-like_transc_reg"/>
</dbReference>
<dbReference type="EMBL" id="BAABJO010000009">
    <property type="protein sequence ID" value="GAA5121052.1"/>
    <property type="molecule type" value="Genomic_DNA"/>
</dbReference>
<reference evidence="6" key="1">
    <citation type="journal article" date="2019" name="Int. J. Syst. Evol. Microbiol.">
        <title>The Global Catalogue of Microorganisms (GCM) 10K type strain sequencing project: providing services to taxonomists for standard genome sequencing and annotation.</title>
        <authorList>
            <consortium name="The Broad Institute Genomics Platform"/>
            <consortium name="The Broad Institute Genome Sequencing Center for Infectious Disease"/>
            <person name="Wu L."/>
            <person name="Ma J."/>
        </authorList>
    </citation>
    <scope>NUCLEOTIDE SEQUENCE [LARGE SCALE GENOMIC DNA]</scope>
    <source>
        <strain evidence="6">JCM 18302</strain>
    </source>
</reference>
<keyword evidence="1 2" id="KW-0238">DNA-binding</keyword>
<dbReference type="PANTHER" id="PTHR30055:SF209">
    <property type="entry name" value="POSSIBLE TRANSCRIPTIONAL REGULATORY PROTEIN (PROBABLY TETR-FAMILY)"/>
    <property type="match status" value="1"/>
</dbReference>
<dbReference type="Proteomes" id="UP001500804">
    <property type="component" value="Unassembled WGS sequence"/>
</dbReference>
<proteinExistence type="predicted"/>
<evidence type="ECO:0000259" key="4">
    <source>
        <dbReference type="PROSITE" id="PS50977"/>
    </source>
</evidence>
<evidence type="ECO:0000256" key="3">
    <source>
        <dbReference type="SAM" id="MobiDB-lite"/>
    </source>
</evidence>
<dbReference type="SUPFAM" id="SSF46689">
    <property type="entry name" value="Homeodomain-like"/>
    <property type="match status" value="1"/>
</dbReference>
<feature type="domain" description="HTH tetR-type" evidence="4">
    <location>
        <begin position="25"/>
        <end position="85"/>
    </location>
</feature>
<dbReference type="Gene3D" id="1.10.357.10">
    <property type="entry name" value="Tetracycline Repressor, domain 2"/>
    <property type="match status" value="1"/>
</dbReference>
<dbReference type="Pfam" id="PF00440">
    <property type="entry name" value="TetR_N"/>
    <property type="match status" value="1"/>
</dbReference>
<evidence type="ECO:0000256" key="2">
    <source>
        <dbReference type="PROSITE-ProRule" id="PRU00335"/>
    </source>
</evidence>
<accession>A0ABP9NI01</accession>
<feature type="DNA-binding region" description="H-T-H motif" evidence="2">
    <location>
        <begin position="48"/>
        <end position="67"/>
    </location>
</feature>
<evidence type="ECO:0000256" key="1">
    <source>
        <dbReference type="ARBA" id="ARBA00023125"/>
    </source>
</evidence>
<dbReference type="PROSITE" id="PS50977">
    <property type="entry name" value="HTH_TETR_2"/>
    <property type="match status" value="1"/>
</dbReference>
<protein>
    <submittedName>
        <fullName evidence="5">TetR/AcrR family transcriptional regulator</fullName>
    </submittedName>
</protein>
<dbReference type="RefSeq" id="WP_345605577.1">
    <property type="nucleotide sequence ID" value="NZ_BAABJO010000009.1"/>
</dbReference>
<evidence type="ECO:0000313" key="5">
    <source>
        <dbReference type="EMBL" id="GAA5121052.1"/>
    </source>
</evidence>
<keyword evidence="6" id="KW-1185">Reference proteome</keyword>
<feature type="region of interest" description="Disordered" evidence="3">
    <location>
        <begin position="1"/>
        <end position="21"/>
    </location>
</feature>
<organism evidence="5 6">
    <name type="scientific">Pseudonocardia adelaidensis</name>
    <dbReference type="NCBI Taxonomy" id="648754"/>
    <lineage>
        <taxon>Bacteria</taxon>
        <taxon>Bacillati</taxon>
        <taxon>Actinomycetota</taxon>
        <taxon>Actinomycetes</taxon>
        <taxon>Pseudonocardiales</taxon>
        <taxon>Pseudonocardiaceae</taxon>
        <taxon>Pseudonocardia</taxon>
    </lineage>
</organism>
<dbReference type="PANTHER" id="PTHR30055">
    <property type="entry name" value="HTH-TYPE TRANSCRIPTIONAL REGULATOR RUTR"/>
    <property type="match status" value="1"/>
</dbReference>
<sequence>MATTATGRELLPVLGQPPPERADAARNRRALLAAAHAIMVESGIDALTMDRVAAAAGVGVGTVYRRFGDLGGLALALLDEQEREFQRAHLSGPPPLGPGAPPGARIRAYLHAMVDRMETEGDLHALAESRAGAARYDSAAYRTARTHLVVLLREAQQHDAAYCADALLAPVGASLLLHQRRVLGFSRARIKAGLDCLLDALLAGGCPGARRRPEGSGQW</sequence>
<gene>
    <name evidence="5" type="ORF">GCM10023320_29270</name>
</gene>
<evidence type="ECO:0000313" key="6">
    <source>
        <dbReference type="Proteomes" id="UP001500804"/>
    </source>
</evidence>